<dbReference type="EMBL" id="MU001635">
    <property type="protein sequence ID" value="KAF2483355.1"/>
    <property type="molecule type" value="Genomic_DNA"/>
</dbReference>
<keyword evidence="3" id="KW-1185">Reference proteome</keyword>
<dbReference type="RefSeq" id="XP_033589925.1">
    <property type="nucleotide sequence ID" value="XM_033735428.1"/>
</dbReference>
<dbReference type="InterPro" id="IPR011009">
    <property type="entry name" value="Kinase-like_dom_sf"/>
</dbReference>
<sequence>MNNLHIDSLEVRKEWSDEHNEFISAFIVTRSGNSIQYGENTARGKFDDIFPKVQMSPVPREEIYPLQLEHLHIYAAKTIPQGVYIKRPSFGWYWLERGTQALAHELLHEVQLYENHFLANPHPNLPEYYGCLVEDGRVVGMVLDRYACRLSDRRESMDHAARWRCFRSVEAAIRHLHGLGLAHNDISPDNIMFDEEGNTFLIDFNACAPENLHLRGKGTSGWNEGFTDYSSFANDEAGLKQLMKYLELVAIANPDTAT</sequence>
<dbReference type="Pfam" id="PF00069">
    <property type="entry name" value="Pkinase"/>
    <property type="match status" value="1"/>
</dbReference>
<dbReference type="GO" id="GO:0005524">
    <property type="term" value="F:ATP binding"/>
    <property type="evidence" value="ECO:0007669"/>
    <property type="project" value="InterPro"/>
</dbReference>
<evidence type="ECO:0000259" key="1">
    <source>
        <dbReference type="PROSITE" id="PS50011"/>
    </source>
</evidence>
<dbReference type="Gene3D" id="1.10.510.10">
    <property type="entry name" value="Transferase(Phosphotransferase) domain 1"/>
    <property type="match status" value="1"/>
</dbReference>
<dbReference type="Proteomes" id="UP000799767">
    <property type="component" value="Unassembled WGS sequence"/>
</dbReference>
<evidence type="ECO:0000313" key="2">
    <source>
        <dbReference type="EMBL" id="KAF2483355.1"/>
    </source>
</evidence>
<dbReference type="InterPro" id="IPR000719">
    <property type="entry name" value="Prot_kinase_dom"/>
</dbReference>
<proteinExistence type="predicted"/>
<dbReference type="PROSITE" id="PS50011">
    <property type="entry name" value="PROTEIN_KINASE_DOM"/>
    <property type="match status" value="1"/>
</dbReference>
<dbReference type="GeneID" id="54476430"/>
<keyword evidence="2" id="KW-0808">Transferase</keyword>
<reference evidence="2" key="1">
    <citation type="journal article" date="2020" name="Stud. Mycol.">
        <title>101 Dothideomycetes genomes: a test case for predicting lifestyles and emergence of pathogens.</title>
        <authorList>
            <person name="Haridas S."/>
            <person name="Albert R."/>
            <person name="Binder M."/>
            <person name="Bloem J."/>
            <person name="Labutti K."/>
            <person name="Salamov A."/>
            <person name="Andreopoulos B."/>
            <person name="Baker S."/>
            <person name="Barry K."/>
            <person name="Bills G."/>
            <person name="Bluhm B."/>
            <person name="Cannon C."/>
            <person name="Castanera R."/>
            <person name="Culley D."/>
            <person name="Daum C."/>
            <person name="Ezra D."/>
            <person name="Gonzalez J."/>
            <person name="Henrissat B."/>
            <person name="Kuo A."/>
            <person name="Liang C."/>
            <person name="Lipzen A."/>
            <person name="Lutzoni F."/>
            <person name="Magnuson J."/>
            <person name="Mondo S."/>
            <person name="Nolan M."/>
            <person name="Ohm R."/>
            <person name="Pangilinan J."/>
            <person name="Park H.-J."/>
            <person name="Ramirez L."/>
            <person name="Alfaro M."/>
            <person name="Sun H."/>
            <person name="Tritt A."/>
            <person name="Yoshinaga Y."/>
            <person name="Zwiers L.-H."/>
            <person name="Turgeon B."/>
            <person name="Goodwin S."/>
            <person name="Spatafora J."/>
            <person name="Crous P."/>
            <person name="Grigoriev I."/>
        </authorList>
    </citation>
    <scope>NUCLEOTIDE SEQUENCE</scope>
    <source>
        <strain evidence="2">CBS 113389</strain>
    </source>
</reference>
<gene>
    <name evidence="2" type="ORF">BDY17DRAFT_310380</name>
</gene>
<name>A0A6A6PTX4_9PEZI</name>
<protein>
    <submittedName>
        <fullName evidence="2">Kinase-like domain-containing protein</fullName>
    </submittedName>
</protein>
<organism evidence="2 3">
    <name type="scientific">Neohortaea acidophila</name>
    <dbReference type="NCBI Taxonomy" id="245834"/>
    <lineage>
        <taxon>Eukaryota</taxon>
        <taxon>Fungi</taxon>
        <taxon>Dikarya</taxon>
        <taxon>Ascomycota</taxon>
        <taxon>Pezizomycotina</taxon>
        <taxon>Dothideomycetes</taxon>
        <taxon>Dothideomycetidae</taxon>
        <taxon>Mycosphaerellales</taxon>
        <taxon>Teratosphaeriaceae</taxon>
        <taxon>Neohortaea</taxon>
    </lineage>
</organism>
<evidence type="ECO:0000313" key="3">
    <source>
        <dbReference type="Proteomes" id="UP000799767"/>
    </source>
</evidence>
<dbReference type="GO" id="GO:0004672">
    <property type="term" value="F:protein kinase activity"/>
    <property type="evidence" value="ECO:0007669"/>
    <property type="project" value="InterPro"/>
</dbReference>
<keyword evidence="2" id="KW-0418">Kinase</keyword>
<dbReference type="OrthoDB" id="4062651at2759"/>
<accession>A0A6A6PTX4</accession>
<feature type="domain" description="Protein kinase" evidence="1">
    <location>
        <begin position="35"/>
        <end position="258"/>
    </location>
</feature>
<dbReference type="AlphaFoldDB" id="A0A6A6PTX4"/>
<dbReference type="SUPFAM" id="SSF56112">
    <property type="entry name" value="Protein kinase-like (PK-like)"/>
    <property type="match status" value="1"/>
</dbReference>